<sequence length="48" mass="4519">MAVPVGWAATVVGEGGFSVTAAPVALAVSAGPVVPVRPAVPAVPGLPE</sequence>
<reference evidence="2 4" key="1">
    <citation type="submission" date="2015-03" db="EMBL/GenBank/DDBJ databases">
        <authorList>
            <consortium name="Pathogen Informatics"/>
            <person name="Murphy D."/>
        </authorList>
    </citation>
    <scope>NUCLEOTIDE SEQUENCE [LARGE SCALE GENOMIC DNA]</scope>
    <source>
        <strain evidence="2 4">0268S</strain>
    </source>
</reference>
<dbReference type="EMBL" id="CNFU01002302">
    <property type="protein sequence ID" value="CKU21562.1"/>
    <property type="molecule type" value="Genomic_DNA"/>
</dbReference>
<dbReference type="AlphaFoldDB" id="A0A655ATI8"/>
<evidence type="ECO:0000313" key="4">
    <source>
        <dbReference type="Proteomes" id="UP000050139"/>
    </source>
</evidence>
<reference evidence="1 3" key="2">
    <citation type="submission" date="2015-03" db="EMBL/GenBank/DDBJ databases">
        <authorList>
            <consortium name="Pathogen Informatics"/>
        </authorList>
    </citation>
    <scope>NUCLEOTIDE SEQUENCE [LARGE SCALE GENOMIC DNA]</scope>
    <source>
        <strain evidence="1 3">Bir 187</strain>
    </source>
</reference>
<proteinExistence type="predicted"/>
<protein>
    <submittedName>
        <fullName evidence="1">Uncharacterized protein</fullName>
    </submittedName>
</protein>
<accession>A0A655ATI8</accession>
<dbReference type="Proteomes" id="UP000049023">
    <property type="component" value="Unassembled WGS sequence"/>
</dbReference>
<name>A0A655ATI8_MYCTX</name>
<evidence type="ECO:0000313" key="3">
    <source>
        <dbReference type="Proteomes" id="UP000049023"/>
    </source>
</evidence>
<dbReference type="Proteomes" id="UP000050139">
    <property type="component" value="Unassembled WGS sequence"/>
</dbReference>
<evidence type="ECO:0000313" key="1">
    <source>
        <dbReference type="EMBL" id="CKU21562.1"/>
    </source>
</evidence>
<dbReference type="EMBL" id="COPH01000099">
    <property type="protein sequence ID" value="CLX20022.1"/>
    <property type="molecule type" value="Genomic_DNA"/>
</dbReference>
<gene>
    <name evidence="1" type="ORF">ERS027661_04962</name>
    <name evidence="2" type="ORF">ERS094118_04161</name>
</gene>
<evidence type="ECO:0000313" key="2">
    <source>
        <dbReference type="EMBL" id="CLX20022.1"/>
    </source>
</evidence>
<organism evidence="1 3">
    <name type="scientific">Mycobacterium tuberculosis</name>
    <dbReference type="NCBI Taxonomy" id="1773"/>
    <lineage>
        <taxon>Bacteria</taxon>
        <taxon>Bacillati</taxon>
        <taxon>Actinomycetota</taxon>
        <taxon>Actinomycetes</taxon>
        <taxon>Mycobacteriales</taxon>
        <taxon>Mycobacteriaceae</taxon>
        <taxon>Mycobacterium</taxon>
        <taxon>Mycobacterium tuberculosis complex</taxon>
    </lineage>
</organism>